<name>A0A8H7C9U1_AGABI</name>
<comment type="caution">
    <text evidence="1">The sequence shown here is derived from an EMBL/GenBank/DDBJ whole genome shotgun (WGS) entry which is preliminary data.</text>
</comment>
<dbReference type="Proteomes" id="UP000629468">
    <property type="component" value="Unassembled WGS sequence"/>
</dbReference>
<proteinExistence type="predicted"/>
<organism evidence="1 2">
    <name type="scientific">Agaricus bisporus var. burnettii</name>
    <dbReference type="NCBI Taxonomy" id="192524"/>
    <lineage>
        <taxon>Eukaryota</taxon>
        <taxon>Fungi</taxon>
        <taxon>Dikarya</taxon>
        <taxon>Basidiomycota</taxon>
        <taxon>Agaricomycotina</taxon>
        <taxon>Agaricomycetes</taxon>
        <taxon>Agaricomycetidae</taxon>
        <taxon>Agaricales</taxon>
        <taxon>Agaricineae</taxon>
        <taxon>Agaricaceae</taxon>
        <taxon>Agaricus</taxon>
    </lineage>
</organism>
<dbReference type="AlphaFoldDB" id="A0A8H7C9U1"/>
<protein>
    <submittedName>
        <fullName evidence="1">Uncharacterized protein</fullName>
    </submittedName>
</protein>
<evidence type="ECO:0000313" key="2">
    <source>
        <dbReference type="Proteomes" id="UP000629468"/>
    </source>
</evidence>
<gene>
    <name evidence="1" type="ORF">Agabi119p4_6438</name>
</gene>
<dbReference type="EMBL" id="JABXXO010000009">
    <property type="protein sequence ID" value="KAF7770464.1"/>
    <property type="molecule type" value="Genomic_DNA"/>
</dbReference>
<sequence>MTFRRTYKGSFSINGWIEHLIVTSACHNNLVGLTFRPVTHDRKLWASILLDTPFPRLKMLSMTSRIFPSDSGYFPSQVQTFGKRCNWEEMQGVYNTPEPHEHLSWEGLQSLKCLNHLHIDASSALMYDEYDKFRTMIPDILSHLPPSVVYVSINLSLRLLEMLARFESYQRQFCADLISGRFDNRIVICYWSAGRTQSFPEKFSKTIFSKYLLPQMPVDSVYMIAPAAEFWENVEMLMLRRNRRLKMGMGTSNIHVHSLE</sequence>
<reference evidence="1 2" key="1">
    <citation type="journal article" name="Sci. Rep.">
        <title>Telomere-to-telomere assembled and centromere annotated genomes of the two main subspecies of the button mushroom Agaricus bisporus reveal especially polymorphic chromosome ends.</title>
        <authorList>
            <person name="Sonnenberg A.S.M."/>
            <person name="Sedaghat-Telgerd N."/>
            <person name="Lavrijssen B."/>
            <person name="Ohm R.A."/>
            <person name="Hendrickx P.M."/>
            <person name="Scholtmeijer K."/>
            <person name="Baars J.J.P."/>
            <person name="van Peer A."/>
        </authorList>
    </citation>
    <scope>NUCLEOTIDE SEQUENCE [LARGE SCALE GENOMIC DNA]</scope>
    <source>
        <strain evidence="1 2">H119_p4</strain>
    </source>
</reference>
<accession>A0A8H7C9U1</accession>
<evidence type="ECO:0000313" key="1">
    <source>
        <dbReference type="EMBL" id="KAF7770464.1"/>
    </source>
</evidence>